<feature type="compositionally biased region" description="Basic and acidic residues" evidence="1">
    <location>
        <begin position="8"/>
        <end position="18"/>
    </location>
</feature>
<name>A0A834EZY9_ORYME</name>
<gene>
    <name evidence="2" type="ORF">FQA47_007295</name>
</gene>
<protein>
    <submittedName>
        <fullName evidence="2">Uncharacterized protein</fullName>
    </submittedName>
</protein>
<sequence length="143" mass="15702">MIPLNGENNERGIDEVWAPRHAAQRRSASAEKRKREPAFQPLPMLISRYALARAHARRATPSPAAGYYVNKPDTTPPSLPPVAAAPSPLIQQLSTGPVHTGSHNKRGVLKAEPPLTLSSSSHFSNLPRIHIQLLNKNYLKLLL</sequence>
<feature type="region of interest" description="Disordered" evidence="1">
    <location>
        <begin position="61"/>
        <end position="85"/>
    </location>
</feature>
<reference evidence="2" key="1">
    <citation type="journal article" name="BMC Genomics">
        <title>Long-read sequencing and de novo genome assembly of marine medaka (Oryzias melastigma).</title>
        <authorList>
            <person name="Liang P."/>
            <person name="Saqib H.S.A."/>
            <person name="Ni X."/>
            <person name="Shen Y."/>
        </authorList>
    </citation>
    <scope>NUCLEOTIDE SEQUENCE</scope>
    <source>
        <strain evidence="2">Bigg-433</strain>
    </source>
</reference>
<dbReference type="Proteomes" id="UP000646548">
    <property type="component" value="Unassembled WGS sequence"/>
</dbReference>
<organism evidence="2 3">
    <name type="scientific">Oryzias melastigma</name>
    <name type="common">Marine medaka</name>
    <dbReference type="NCBI Taxonomy" id="30732"/>
    <lineage>
        <taxon>Eukaryota</taxon>
        <taxon>Metazoa</taxon>
        <taxon>Chordata</taxon>
        <taxon>Craniata</taxon>
        <taxon>Vertebrata</taxon>
        <taxon>Euteleostomi</taxon>
        <taxon>Actinopterygii</taxon>
        <taxon>Neopterygii</taxon>
        <taxon>Teleostei</taxon>
        <taxon>Neoteleostei</taxon>
        <taxon>Acanthomorphata</taxon>
        <taxon>Ovalentaria</taxon>
        <taxon>Atherinomorphae</taxon>
        <taxon>Beloniformes</taxon>
        <taxon>Adrianichthyidae</taxon>
        <taxon>Oryziinae</taxon>
        <taxon>Oryzias</taxon>
    </lineage>
</organism>
<evidence type="ECO:0000313" key="2">
    <source>
        <dbReference type="EMBL" id="KAF6715964.1"/>
    </source>
</evidence>
<evidence type="ECO:0000256" key="1">
    <source>
        <dbReference type="SAM" id="MobiDB-lite"/>
    </source>
</evidence>
<comment type="caution">
    <text evidence="2">The sequence shown here is derived from an EMBL/GenBank/DDBJ whole genome shotgun (WGS) entry which is preliminary data.</text>
</comment>
<proteinExistence type="predicted"/>
<accession>A0A834EZY9</accession>
<dbReference type="AlphaFoldDB" id="A0A834EZY9"/>
<feature type="region of interest" description="Disordered" evidence="1">
    <location>
        <begin position="1"/>
        <end position="36"/>
    </location>
</feature>
<evidence type="ECO:0000313" key="3">
    <source>
        <dbReference type="Proteomes" id="UP000646548"/>
    </source>
</evidence>
<dbReference type="EMBL" id="WKFB01001016">
    <property type="protein sequence ID" value="KAF6715964.1"/>
    <property type="molecule type" value="Genomic_DNA"/>
</dbReference>